<reference evidence="2 3" key="1">
    <citation type="submission" date="2017-02" db="EMBL/GenBank/DDBJ databases">
        <title>Acinetobacter sp. ANC 4945, whole genome shotgun sequencing project.</title>
        <authorList>
            <person name="Radolfova-Krizova L."/>
            <person name="Al Atrouni A."/>
            <person name="Nemec A."/>
        </authorList>
    </citation>
    <scope>NUCLEOTIDE SEQUENCE [LARGE SCALE GENOMIC DNA]</scope>
    <source>
        <strain evidence="2 3">ANC 4945</strain>
    </source>
</reference>
<dbReference type="InterPro" id="IPR003033">
    <property type="entry name" value="SCP2_sterol-bd_dom"/>
</dbReference>
<dbReference type="RefSeq" id="WP_078190689.1">
    <property type="nucleotide sequence ID" value="NZ_JAMCOZ010000009.1"/>
</dbReference>
<dbReference type="GO" id="GO:0005829">
    <property type="term" value="C:cytosol"/>
    <property type="evidence" value="ECO:0007669"/>
    <property type="project" value="TreeGrafter"/>
</dbReference>
<dbReference type="EMBL" id="MVKX01000007">
    <property type="protein sequence ID" value="OOV81130.1"/>
    <property type="molecule type" value="Genomic_DNA"/>
</dbReference>
<comment type="caution">
    <text evidence="2">The sequence shown here is derived from an EMBL/GenBank/DDBJ whole genome shotgun (WGS) entry which is preliminary data.</text>
</comment>
<feature type="domain" description="SCP2" evidence="1">
    <location>
        <begin position="14"/>
        <end position="101"/>
    </location>
</feature>
<dbReference type="Gene3D" id="3.30.1050.10">
    <property type="entry name" value="SCP2 sterol-binding domain"/>
    <property type="match status" value="1"/>
</dbReference>
<dbReference type="PANTHER" id="PTHR10094">
    <property type="entry name" value="STEROL CARRIER PROTEIN 2 SCP-2 FAMILY PROTEIN"/>
    <property type="match status" value="1"/>
</dbReference>
<sequence length="106" mass="11580">MNINDFILNKLPTALNEDATDGVECVLQLNLSEPFTIQINDRTCDIQKGEHAEADVVLTTTDDVFVEIITGKLAGAMAFMGGKLKIDGDIMLAKEISEYFDASKLV</sequence>
<dbReference type="PANTHER" id="PTHR10094:SF25">
    <property type="entry name" value="SCP2 STEROL-BINDING DOMAIN-CONTAINING PROTEIN 1"/>
    <property type="match status" value="1"/>
</dbReference>
<dbReference type="InterPro" id="IPR036527">
    <property type="entry name" value="SCP2_sterol-bd_dom_sf"/>
</dbReference>
<organism evidence="2 3">
    <name type="scientific">Acinetobacter amyesii</name>
    <dbReference type="NCBI Taxonomy" id="2942470"/>
    <lineage>
        <taxon>Bacteria</taxon>
        <taxon>Pseudomonadati</taxon>
        <taxon>Pseudomonadota</taxon>
        <taxon>Gammaproteobacteria</taxon>
        <taxon>Moraxellales</taxon>
        <taxon>Moraxellaceae</taxon>
        <taxon>Acinetobacter</taxon>
    </lineage>
</organism>
<keyword evidence="3" id="KW-1185">Reference proteome</keyword>
<evidence type="ECO:0000313" key="3">
    <source>
        <dbReference type="Proteomes" id="UP000191160"/>
    </source>
</evidence>
<evidence type="ECO:0000313" key="2">
    <source>
        <dbReference type="EMBL" id="OOV81130.1"/>
    </source>
</evidence>
<dbReference type="AlphaFoldDB" id="A0A1T1GUJ0"/>
<dbReference type="Pfam" id="PF02036">
    <property type="entry name" value="SCP2"/>
    <property type="match status" value="1"/>
</dbReference>
<name>A0A1T1GUJ0_9GAMM</name>
<protein>
    <recommendedName>
        <fullName evidence="1">SCP2 domain-containing protein</fullName>
    </recommendedName>
</protein>
<dbReference type="Proteomes" id="UP000191160">
    <property type="component" value="Unassembled WGS sequence"/>
</dbReference>
<gene>
    <name evidence="2" type="ORF">B1202_11220</name>
</gene>
<evidence type="ECO:0000259" key="1">
    <source>
        <dbReference type="Pfam" id="PF02036"/>
    </source>
</evidence>
<proteinExistence type="predicted"/>
<accession>A0A1T1GUJ0</accession>
<dbReference type="SUPFAM" id="SSF55718">
    <property type="entry name" value="SCP-like"/>
    <property type="match status" value="1"/>
</dbReference>